<evidence type="ECO:0000313" key="3">
    <source>
        <dbReference type="Proteomes" id="UP001151752"/>
    </source>
</evidence>
<protein>
    <submittedName>
        <fullName evidence="2">Uncharacterized protein</fullName>
    </submittedName>
</protein>
<feature type="transmembrane region" description="Helical" evidence="1">
    <location>
        <begin position="6"/>
        <end position="27"/>
    </location>
</feature>
<dbReference type="AlphaFoldDB" id="A0A9Q0T5M6"/>
<keyword evidence="1" id="KW-1133">Transmembrane helix</keyword>
<keyword evidence="1" id="KW-0812">Transmembrane</keyword>
<name>A0A9Q0T5M6_9ROSI</name>
<dbReference type="EMBL" id="JAPFFM010000016">
    <property type="protein sequence ID" value="KAJ6701460.1"/>
    <property type="molecule type" value="Genomic_DNA"/>
</dbReference>
<dbReference type="Proteomes" id="UP001151752">
    <property type="component" value="Chromosome 1"/>
</dbReference>
<accession>A0A9Q0T5M6</accession>
<keyword evidence="1" id="KW-0472">Membrane</keyword>
<evidence type="ECO:0000256" key="1">
    <source>
        <dbReference type="SAM" id="Phobius"/>
    </source>
</evidence>
<comment type="caution">
    <text evidence="2">The sequence shown here is derived from an EMBL/GenBank/DDBJ whole genome shotgun (WGS) entry which is preliminary data.</text>
</comment>
<organism evidence="2 3">
    <name type="scientific">Salix koriyanagi</name>
    <dbReference type="NCBI Taxonomy" id="2511006"/>
    <lineage>
        <taxon>Eukaryota</taxon>
        <taxon>Viridiplantae</taxon>
        <taxon>Streptophyta</taxon>
        <taxon>Embryophyta</taxon>
        <taxon>Tracheophyta</taxon>
        <taxon>Spermatophyta</taxon>
        <taxon>Magnoliopsida</taxon>
        <taxon>eudicotyledons</taxon>
        <taxon>Gunneridae</taxon>
        <taxon>Pentapetalae</taxon>
        <taxon>rosids</taxon>
        <taxon>fabids</taxon>
        <taxon>Malpighiales</taxon>
        <taxon>Salicaceae</taxon>
        <taxon>Saliceae</taxon>
        <taxon>Salix</taxon>
    </lineage>
</organism>
<evidence type="ECO:0000313" key="2">
    <source>
        <dbReference type="EMBL" id="KAJ6701460.1"/>
    </source>
</evidence>
<keyword evidence="3" id="KW-1185">Reference proteome</keyword>
<reference evidence="2" key="1">
    <citation type="submission" date="2022-11" db="EMBL/GenBank/DDBJ databases">
        <authorList>
            <person name="Hyden B.L."/>
            <person name="Feng K."/>
            <person name="Yates T."/>
            <person name="Jawdy S."/>
            <person name="Smart L.B."/>
            <person name="Muchero W."/>
        </authorList>
    </citation>
    <scope>NUCLEOTIDE SEQUENCE</scope>
    <source>
        <tissue evidence="2">Shoot tip</tissue>
    </source>
</reference>
<reference evidence="2" key="2">
    <citation type="journal article" date="2023" name="Int. J. Mol. Sci.">
        <title>De Novo Assembly and Annotation of 11 Diverse Shrub Willow (Salix) Genomes Reveals Novel Gene Organization in Sex-Linked Regions.</title>
        <authorList>
            <person name="Hyden B."/>
            <person name="Feng K."/>
            <person name="Yates T.B."/>
            <person name="Jawdy S."/>
            <person name="Cereghino C."/>
            <person name="Smart L.B."/>
            <person name="Muchero W."/>
        </authorList>
    </citation>
    <scope>NUCLEOTIDE SEQUENCE</scope>
    <source>
        <tissue evidence="2">Shoot tip</tissue>
    </source>
</reference>
<proteinExistence type="predicted"/>
<sequence length="37" mass="4365">MCEPEVYMALVLIFSLLMSVTTIKNCFFQNQQAWIHD</sequence>
<gene>
    <name evidence="2" type="ORF">OIU74_012763</name>
</gene>